<dbReference type="OrthoDB" id="2249484at2"/>
<keyword evidence="1" id="KW-0472">Membrane</keyword>
<evidence type="ECO:0000256" key="1">
    <source>
        <dbReference type="SAM" id="Phobius"/>
    </source>
</evidence>
<organism evidence="2 3">
    <name type="scientific">Furfurilactobacillus rossiae DSM 15814</name>
    <dbReference type="NCBI Taxonomy" id="1114972"/>
    <lineage>
        <taxon>Bacteria</taxon>
        <taxon>Bacillati</taxon>
        <taxon>Bacillota</taxon>
        <taxon>Bacilli</taxon>
        <taxon>Lactobacillales</taxon>
        <taxon>Lactobacillaceae</taxon>
        <taxon>Furfurilactobacillus</taxon>
    </lineage>
</organism>
<dbReference type="STRING" id="1114972.FD35_GL000574"/>
<protein>
    <submittedName>
        <fullName evidence="2">Uncharacterized protein</fullName>
    </submittedName>
</protein>
<gene>
    <name evidence="2" type="ORF">FD35_GL000574</name>
</gene>
<proteinExistence type="predicted"/>
<comment type="caution">
    <text evidence="2">The sequence shown here is derived from an EMBL/GenBank/DDBJ whole genome shotgun (WGS) entry which is preliminary data.</text>
</comment>
<dbReference type="RefSeq" id="WP_017261195.1">
    <property type="nucleotide sequence ID" value="NZ_AUAW01000011.1"/>
</dbReference>
<feature type="transmembrane region" description="Helical" evidence="1">
    <location>
        <begin position="95"/>
        <end position="115"/>
    </location>
</feature>
<keyword evidence="3" id="KW-1185">Reference proteome</keyword>
<reference evidence="2 3" key="1">
    <citation type="journal article" date="2015" name="Genome Announc.">
        <title>Expanding the biotechnology potential of lactobacilli through comparative genomics of 213 strains and associated genera.</title>
        <authorList>
            <person name="Sun Z."/>
            <person name="Harris H.M."/>
            <person name="McCann A."/>
            <person name="Guo C."/>
            <person name="Argimon S."/>
            <person name="Zhang W."/>
            <person name="Yang X."/>
            <person name="Jeffery I.B."/>
            <person name="Cooney J.C."/>
            <person name="Kagawa T.F."/>
            <person name="Liu W."/>
            <person name="Song Y."/>
            <person name="Salvetti E."/>
            <person name="Wrobel A."/>
            <person name="Rasinkangas P."/>
            <person name="Parkhill J."/>
            <person name="Rea M.C."/>
            <person name="O'Sullivan O."/>
            <person name="Ritari J."/>
            <person name="Douillard F.P."/>
            <person name="Paul Ross R."/>
            <person name="Yang R."/>
            <person name="Briner A.E."/>
            <person name="Felis G.E."/>
            <person name="de Vos W.M."/>
            <person name="Barrangou R."/>
            <person name="Klaenhammer T.R."/>
            <person name="Caufield P.W."/>
            <person name="Cui Y."/>
            <person name="Zhang H."/>
            <person name="O'Toole P.W."/>
        </authorList>
    </citation>
    <scope>NUCLEOTIDE SEQUENCE [LARGE SCALE GENOMIC DNA]</scope>
    <source>
        <strain evidence="2 3">DSM 15814</strain>
    </source>
</reference>
<evidence type="ECO:0000313" key="3">
    <source>
        <dbReference type="Proteomes" id="UP000051999"/>
    </source>
</evidence>
<keyword evidence="1" id="KW-0812">Transmembrane</keyword>
<dbReference type="EMBL" id="AZFF01000010">
    <property type="protein sequence ID" value="KRL54171.1"/>
    <property type="molecule type" value="Genomic_DNA"/>
</dbReference>
<feature type="transmembrane region" description="Helical" evidence="1">
    <location>
        <begin position="20"/>
        <end position="40"/>
    </location>
</feature>
<dbReference type="eggNOG" id="ENOG502ZHCF">
    <property type="taxonomic scope" value="Bacteria"/>
</dbReference>
<dbReference type="PATRIC" id="fig|1114972.6.peg.574"/>
<feature type="transmembrane region" description="Helical" evidence="1">
    <location>
        <begin position="52"/>
        <end position="74"/>
    </location>
</feature>
<feature type="transmembrane region" description="Helical" evidence="1">
    <location>
        <begin position="178"/>
        <end position="198"/>
    </location>
</feature>
<evidence type="ECO:0000313" key="2">
    <source>
        <dbReference type="EMBL" id="KRL54171.1"/>
    </source>
</evidence>
<name>A0A0R1RKL0_9LACO</name>
<feature type="transmembrane region" description="Helical" evidence="1">
    <location>
        <begin position="233"/>
        <end position="253"/>
    </location>
</feature>
<keyword evidence="1" id="KW-1133">Transmembrane helix</keyword>
<feature type="transmembrane region" description="Helical" evidence="1">
    <location>
        <begin position="145"/>
        <end position="171"/>
    </location>
</feature>
<dbReference type="Proteomes" id="UP000051999">
    <property type="component" value="Unassembled WGS sequence"/>
</dbReference>
<accession>A0A0R1RKL0</accession>
<dbReference type="AlphaFoldDB" id="A0A0R1RKL0"/>
<sequence>MKIKPVYQFRLRRDAKLLGWGYLASFVGLWFIPFLIRWMTSGFKAALPLKPYLATNALESIMVLFLFVVGALVYQGFELFIQNGISRRTYWTGKLLSLMTIAVGISVINVLYRLLVAQPLGMRTFESAGRAEFGHFIQHGNIDIFWFWIRALSTLTLALALGMLVGAVLGLMTTRWKIITFIAAPIIGLGLLTFILYAGTNGGQPISFTSTWLGSLFRVMYGFDGYIRYQHPLNLVVTNFILSAICLAVSYSFNRLLRLRRV</sequence>